<name>A0A109JTE4_9HYPH</name>
<dbReference type="InterPro" id="IPR036188">
    <property type="entry name" value="FAD/NAD-bd_sf"/>
</dbReference>
<proteinExistence type="predicted"/>
<dbReference type="SUPFAM" id="SSF51905">
    <property type="entry name" value="FAD/NAD(P)-binding domain"/>
    <property type="match status" value="1"/>
</dbReference>
<dbReference type="RefSeq" id="WP_062369735.1">
    <property type="nucleotide sequence ID" value="NZ_LNCD01000058.1"/>
</dbReference>
<evidence type="ECO:0000313" key="2">
    <source>
        <dbReference type="EMBL" id="KWV54807.1"/>
    </source>
</evidence>
<dbReference type="PANTHER" id="PTHR46865:SF8">
    <property type="entry name" value="POSSIBLE OXIDOREDUCTASE"/>
    <property type="match status" value="1"/>
</dbReference>
<dbReference type="AlphaFoldDB" id="A0A109JTE4"/>
<dbReference type="PANTHER" id="PTHR46865">
    <property type="entry name" value="OXIDOREDUCTASE-RELATED"/>
    <property type="match status" value="1"/>
</dbReference>
<dbReference type="InterPro" id="IPR002938">
    <property type="entry name" value="FAD-bd"/>
</dbReference>
<evidence type="ECO:0000259" key="1">
    <source>
        <dbReference type="Pfam" id="PF01494"/>
    </source>
</evidence>
<dbReference type="EMBL" id="LNCD01000058">
    <property type="protein sequence ID" value="KWV54807.1"/>
    <property type="molecule type" value="Genomic_DNA"/>
</dbReference>
<dbReference type="Pfam" id="PF01494">
    <property type="entry name" value="FAD_binding_3"/>
    <property type="match status" value="1"/>
</dbReference>
<accession>A0A109JTE4</accession>
<dbReference type="Gene3D" id="3.50.50.60">
    <property type="entry name" value="FAD/NAD(P)-binding domain"/>
    <property type="match status" value="1"/>
</dbReference>
<comment type="caution">
    <text evidence="2">The sequence shown here is derived from an EMBL/GenBank/DDBJ whole genome shotgun (WGS) entry which is preliminary data.</text>
</comment>
<dbReference type="GO" id="GO:0071949">
    <property type="term" value="F:FAD binding"/>
    <property type="evidence" value="ECO:0007669"/>
    <property type="project" value="InterPro"/>
</dbReference>
<organism evidence="2 3">
    <name type="scientific">Rhizobium altiplani</name>
    <dbReference type="NCBI Taxonomy" id="1864509"/>
    <lineage>
        <taxon>Bacteria</taxon>
        <taxon>Pseudomonadati</taxon>
        <taxon>Pseudomonadota</taxon>
        <taxon>Alphaproteobacteria</taxon>
        <taxon>Hyphomicrobiales</taxon>
        <taxon>Rhizobiaceae</taxon>
        <taxon>Rhizobium/Agrobacterium group</taxon>
        <taxon>Rhizobium</taxon>
    </lineage>
</organism>
<dbReference type="PRINTS" id="PR00420">
    <property type="entry name" value="RNGMNOXGNASE"/>
</dbReference>
<feature type="domain" description="FAD-binding" evidence="1">
    <location>
        <begin position="2"/>
        <end position="338"/>
    </location>
</feature>
<sequence length="409" mass="45525">MKIAISGAGIAGPTLAYWLHQYGHEPVLIEQSSGLRSSGYIIDLWGLGYHVAAKMGIVPHLQDSGYRVKEVRFVDSSGQRRGGFSTDVFRRVLGKRFISVKRSDLSSAIYAATAGEVETIFGDSIAAINEDALGVHVTFEHGASRRFDMVVGADGLHSRVRELVFGDEKQFETYLGYKVAAFELSGYRPRDELTYVSHATPGRQVSRFSMRDDRTLFLFVYHDPDAGEHNSLAEPERKATLREVFKDVGWECPQILKRLDDADEFYFDRISQIQMNSWSEGRTVLVGDAAACVSLLAGEGSGLAMTEAYVLAGELARATDAPLNGIAQYQKRMMPFLQRKQKTASHFASAFAPKTAFGIELRNFLTLMMAWPFVAQLLLRHQMHDDVNLPVYHLHANQGEDPFAGSGFR</sequence>
<dbReference type="OrthoDB" id="5499180at2"/>
<gene>
    <name evidence="2" type="ORF">AS026_38260</name>
</gene>
<reference evidence="2 3" key="1">
    <citation type="submission" date="2015-11" db="EMBL/GenBank/DDBJ databases">
        <title>Draft Genome Sequence of the Strain BR 10423 (Rhizobium sp.) isolated from nodules of Mimosa pudica.</title>
        <authorList>
            <person name="Barauna A.C."/>
            <person name="Zilli J.E."/>
            <person name="Simoes-Araujo J.L."/>
            <person name="Reis V.M."/>
            <person name="James E.K."/>
            <person name="Reis F.B.Jr."/>
            <person name="Rouws L.F."/>
            <person name="Passos S.R."/>
            <person name="Gois S.R."/>
        </authorList>
    </citation>
    <scope>NUCLEOTIDE SEQUENCE [LARGE SCALE GENOMIC DNA]</scope>
    <source>
        <strain evidence="2 3">BR10423</strain>
    </source>
</reference>
<evidence type="ECO:0000313" key="3">
    <source>
        <dbReference type="Proteomes" id="UP000068164"/>
    </source>
</evidence>
<dbReference type="Gene3D" id="3.30.9.10">
    <property type="entry name" value="D-Amino Acid Oxidase, subunit A, domain 2"/>
    <property type="match status" value="1"/>
</dbReference>
<dbReference type="InterPro" id="IPR051704">
    <property type="entry name" value="FAD_aromatic-hydroxylase"/>
</dbReference>
<dbReference type="NCBIfam" id="NF005761">
    <property type="entry name" value="PRK07588.1"/>
    <property type="match status" value="1"/>
</dbReference>
<dbReference type="Proteomes" id="UP000068164">
    <property type="component" value="Unassembled WGS sequence"/>
</dbReference>
<keyword evidence="3" id="KW-1185">Reference proteome</keyword>
<protein>
    <recommendedName>
        <fullName evidence="1">FAD-binding domain-containing protein</fullName>
    </recommendedName>
</protein>